<evidence type="ECO:0000259" key="1">
    <source>
        <dbReference type="Pfam" id="PF04168"/>
    </source>
</evidence>
<dbReference type="RefSeq" id="WP_003609286.1">
    <property type="nucleotide sequence ID" value="NZ_ADVE02000001.1"/>
</dbReference>
<dbReference type="PANTHER" id="PTHR34595:SF2">
    <property type="entry name" value="BLR2978 PROTEIN"/>
    <property type="match status" value="1"/>
</dbReference>
<organism evidence="3 4">
    <name type="scientific">Methylosinus trichosporium (strain ATCC 35070 / NCIMB 11131 / UNIQEM 75 / OB3b)</name>
    <dbReference type="NCBI Taxonomy" id="595536"/>
    <lineage>
        <taxon>Bacteria</taxon>
        <taxon>Pseudomonadati</taxon>
        <taxon>Pseudomonadota</taxon>
        <taxon>Alphaproteobacteria</taxon>
        <taxon>Hyphomicrobiales</taxon>
        <taxon>Methylocystaceae</taxon>
        <taxon>Methylosinus</taxon>
    </lineage>
</organism>
<dbReference type="STRING" id="595536.GCA_000178815_02640"/>
<dbReference type="Proteomes" id="UP000230709">
    <property type="component" value="Chromosome"/>
</dbReference>
<dbReference type="PANTHER" id="PTHR34595">
    <property type="entry name" value="BLR5612 PROTEIN"/>
    <property type="match status" value="1"/>
</dbReference>
<keyword evidence="4" id="KW-1185">Reference proteome</keyword>
<name>A0A2D2D0V9_METT3</name>
<feature type="domain" description="DUF403" evidence="1">
    <location>
        <begin position="522"/>
        <end position="822"/>
    </location>
</feature>
<evidence type="ECO:0000313" key="4">
    <source>
        <dbReference type="Proteomes" id="UP000230709"/>
    </source>
</evidence>
<reference evidence="4" key="1">
    <citation type="submission" date="2017-10" db="EMBL/GenBank/DDBJ databases">
        <title>Completed PacBio SMRT sequence of Methylosinus trichosporium OB3b reveals presence of a third large plasmid.</title>
        <authorList>
            <person name="Charles T.C."/>
            <person name="Lynch M.D.J."/>
            <person name="Heil J.R."/>
            <person name="Cheng J."/>
        </authorList>
    </citation>
    <scope>NUCLEOTIDE SEQUENCE [LARGE SCALE GENOMIC DNA]</scope>
    <source>
        <strain evidence="4">OB3b</strain>
    </source>
</reference>
<dbReference type="EMBL" id="CP023737">
    <property type="protein sequence ID" value="ATQ68633.1"/>
    <property type="molecule type" value="Genomic_DNA"/>
</dbReference>
<dbReference type="InterPro" id="IPR025841">
    <property type="entry name" value="CP_ATPgrasp_2"/>
</dbReference>
<dbReference type="SUPFAM" id="SSF56059">
    <property type="entry name" value="Glutathione synthetase ATP-binding domain-like"/>
    <property type="match status" value="1"/>
</dbReference>
<gene>
    <name evidence="3" type="ORF">CQW49_12630</name>
</gene>
<protein>
    <submittedName>
        <fullName evidence="3">Uncharacterized protein</fullName>
    </submittedName>
</protein>
<dbReference type="Pfam" id="PF04168">
    <property type="entry name" value="Alpha-E"/>
    <property type="match status" value="1"/>
</dbReference>
<dbReference type="AlphaFoldDB" id="A0A2D2D0V9"/>
<proteinExistence type="predicted"/>
<dbReference type="InterPro" id="IPR051680">
    <property type="entry name" value="ATP-dep_Glu-Cys_Ligase-2"/>
</dbReference>
<sequence>MPAERPIDPNGEASRRVASWLERYAPPAGVPDELVGLDGRVRAHWRRLLDTLAGLGRDDIDDRFAAAGRRIRDMGVSYRVLGESKERSWPLSRLPLLLPQAEWREIEAGVAQRAELLDRVLRDVYGEGRLVKEGALPAAVVAGSPEYIRPMAGVAPPGGRWLRFYAADIGRGPDGRWWVLGDRAQAPSGAGYALENRLVLARTFPRLYRDMKVQRLAPFFRDFRAGLSKAAQQKDPRICLLTPGPFSETYSEQVNLARYLGLLLVEGADLVTSERKLHVRTIAGLKRVDVVWRRVDADWCDPLELNAASQLGVPGLLDAIRDGNVTLANMPGAGLVESRALLGFLPALARRLLGEDLRLANIATWWCGQDAARDEVIASLEERAVAPAFGENLAGFPGRRVALGGEFDASERARLVDLMHARGMDYVGQEVVQLSTTPVWREDGLAPRPFALRVFAAATADGWRVMPGGFCRVSDRLDVRAITMGAGAQSADVWVLADRPIDNASLLPTSDDIEIVRMVGDLPSRAADNLFWMGRYIERAEATLRLVRCLCNRLTEADAPNYSGRQPIERLERILLAWGAAPAKTPRLAAAELAQAAAAGSEAPGSALSVARSARQAASIIRERLSQDIWQLINRLESRLQELGSGLCSEPELLETAEQSLHIVAALSGLIDENVNRVAGWSFLDLGKRVERAINACRFARAFADEGATIDSLDTLLELIDSQITYRSRYLAGAALAPALDMALLDPYNPRSVCFQVTRIDEHLAALPTLRHDGLLEQPRRLSVKLRAEIEVEDAVMLDATRIFAIEQRLMSLADALAGRYFLQGSNAAHFEEPVRLA</sequence>
<dbReference type="InterPro" id="IPR007296">
    <property type="entry name" value="DUF403"/>
</dbReference>
<accession>A0A2D2D0V9</accession>
<dbReference type="Pfam" id="PF14403">
    <property type="entry name" value="CP_ATPgrasp_2"/>
    <property type="match status" value="1"/>
</dbReference>
<evidence type="ECO:0000313" key="3">
    <source>
        <dbReference type="EMBL" id="ATQ68633.1"/>
    </source>
</evidence>
<dbReference type="KEGG" id="mtw:CQW49_12630"/>
<feature type="domain" description="Circularly permuted ATP-grasp type 2" evidence="2">
    <location>
        <begin position="95"/>
        <end position="474"/>
    </location>
</feature>
<evidence type="ECO:0000259" key="2">
    <source>
        <dbReference type="Pfam" id="PF14403"/>
    </source>
</evidence>
<dbReference type="Gene3D" id="3.40.50.11290">
    <property type="match status" value="1"/>
</dbReference>